<organism evidence="7 8">
    <name type="scientific">Piloderma croceum (strain F 1598)</name>
    <dbReference type="NCBI Taxonomy" id="765440"/>
    <lineage>
        <taxon>Eukaryota</taxon>
        <taxon>Fungi</taxon>
        <taxon>Dikarya</taxon>
        <taxon>Basidiomycota</taxon>
        <taxon>Agaricomycotina</taxon>
        <taxon>Agaricomycetes</taxon>
        <taxon>Agaricomycetidae</taxon>
        <taxon>Atheliales</taxon>
        <taxon>Atheliaceae</taxon>
        <taxon>Piloderma</taxon>
    </lineage>
</organism>
<dbReference type="InterPro" id="IPR036259">
    <property type="entry name" value="MFS_trans_sf"/>
</dbReference>
<feature type="transmembrane region" description="Helical" evidence="5">
    <location>
        <begin position="440"/>
        <end position="462"/>
    </location>
</feature>
<dbReference type="PANTHER" id="PTHR23502">
    <property type="entry name" value="MAJOR FACILITATOR SUPERFAMILY"/>
    <property type="match status" value="1"/>
</dbReference>
<evidence type="ECO:0000256" key="2">
    <source>
        <dbReference type="ARBA" id="ARBA00022692"/>
    </source>
</evidence>
<feature type="transmembrane region" description="Helical" evidence="5">
    <location>
        <begin position="305"/>
        <end position="327"/>
    </location>
</feature>
<dbReference type="PROSITE" id="PS50850">
    <property type="entry name" value="MFS"/>
    <property type="match status" value="1"/>
</dbReference>
<feature type="transmembrane region" description="Helical" evidence="5">
    <location>
        <begin position="36"/>
        <end position="60"/>
    </location>
</feature>
<dbReference type="InterPro" id="IPR005829">
    <property type="entry name" value="Sugar_transporter_CS"/>
</dbReference>
<feature type="transmembrane region" description="Helical" evidence="5">
    <location>
        <begin position="104"/>
        <end position="124"/>
    </location>
</feature>
<dbReference type="STRING" id="765440.A0A0C3BV88"/>
<feature type="transmembrane region" description="Helical" evidence="5">
    <location>
        <begin position="375"/>
        <end position="396"/>
    </location>
</feature>
<dbReference type="GO" id="GO:0042908">
    <property type="term" value="P:xenobiotic transport"/>
    <property type="evidence" value="ECO:0007669"/>
    <property type="project" value="UniProtKB-ARBA"/>
</dbReference>
<evidence type="ECO:0000259" key="6">
    <source>
        <dbReference type="PROSITE" id="PS50850"/>
    </source>
</evidence>
<evidence type="ECO:0000256" key="3">
    <source>
        <dbReference type="ARBA" id="ARBA00022989"/>
    </source>
</evidence>
<dbReference type="Proteomes" id="UP000054166">
    <property type="component" value="Unassembled WGS sequence"/>
</dbReference>
<gene>
    <name evidence="7" type="ORF">PILCRDRAFT_821724</name>
</gene>
<dbReference type="AlphaFoldDB" id="A0A0C3BV88"/>
<feature type="transmembrane region" description="Helical" evidence="5">
    <location>
        <begin position="162"/>
        <end position="185"/>
    </location>
</feature>
<dbReference type="GO" id="GO:0022857">
    <property type="term" value="F:transmembrane transporter activity"/>
    <property type="evidence" value="ECO:0007669"/>
    <property type="project" value="InterPro"/>
</dbReference>
<dbReference type="HOGENOM" id="CLU_008455_1_3_1"/>
<dbReference type="GO" id="GO:0005886">
    <property type="term" value="C:plasma membrane"/>
    <property type="evidence" value="ECO:0007669"/>
    <property type="project" value="TreeGrafter"/>
</dbReference>
<protein>
    <recommendedName>
        <fullName evidence="6">Major facilitator superfamily (MFS) profile domain-containing protein</fullName>
    </recommendedName>
</protein>
<dbReference type="InterPro" id="IPR011701">
    <property type="entry name" value="MFS"/>
</dbReference>
<dbReference type="EMBL" id="KN833000">
    <property type="protein sequence ID" value="KIM81262.1"/>
    <property type="molecule type" value="Genomic_DNA"/>
</dbReference>
<evidence type="ECO:0000313" key="7">
    <source>
        <dbReference type="EMBL" id="KIM81262.1"/>
    </source>
</evidence>
<feature type="transmembrane region" description="Helical" evidence="5">
    <location>
        <begin position="267"/>
        <end position="293"/>
    </location>
</feature>
<dbReference type="GO" id="GO:0140115">
    <property type="term" value="P:export across plasma membrane"/>
    <property type="evidence" value="ECO:0007669"/>
    <property type="project" value="UniProtKB-ARBA"/>
</dbReference>
<name>A0A0C3BV88_PILCF</name>
<evidence type="ECO:0000313" key="8">
    <source>
        <dbReference type="Proteomes" id="UP000054166"/>
    </source>
</evidence>
<keyword evidence="2 5" id="KW-0812">Transmembrane</keyword>
<feature type="transmembrane region" description="Helical" evidence="5">
    <location>
        <begin position="348"/>
        <end position="369"/>
    </location>
</feature>
<dbReference type="InterPro" id="IPR020846">
    <property type="entry name" value="MFS_dom"/>
</dbReference>
<dbReference type="Gene3D" id="1.20.1250.20">
    <property type="entry name" value="MFS general substrate transporter like domains"/>
    <property type="match status" value="1"/>
</dbReference>
<dbReference type="CDD" id="cd17323">
    <property type="entry name" value="MFS_Tpo1_MDR_like"/>
    <property type="match status" value="1"/>
</dbReference>
<proteinExistence type="predicted"/>
<feature type="transmembrane region" description="Helical" evidence="5">
    <location>
        <begin position="72"/>
        <end position="92"/>
    </location>
</feature>
<keyword evidence="4 5" id="KW-0472">Membrane</keyword>
<sequence>MLAEEKTTAIVLEDLNGDNWEYDPANPRRWALTRKWLSMGTVTLYIFVMSLAGALMAPALPELAKKYDITNSSILAMTLSISFLSLGLFPLVIAPLSEMYGRKWVLHIGNVLLGASNLACAYAPNAGSLIAFRFLVGVASACPMAVAGGVIDDLFSDREKALAMAIYIFMPLVAAAAGPEIGGIITESMGIRYIFIAMVISCGLASLFGIPCLRETYSPVIRSRLAKKAPDLEKAAMAQTLTPTSESLLHILWLNLSRPMILLTRSFICFILSLYLALIYGIFLLMFVTFSALFSDVYHFSQGAVGLSLLGPGIGSLLGVVFSGYFSKKIYAVLADKNGGNGKPEMRIPSLIFGSFFIPVGLFWCGWSAVPKIHWVMPMIGGGIFEFGFIIALIQVQLYLVDAFAFPASALSASSVFQSLLGFAFPLFGQDMYVKLGYGGGYSLLAGLAVVIGIPFPIWIWYKGEGIRKRSAAFLSRNVRI</sequence>
<feature type="transmembrane region" description="Helical" evidence="5">
    <location>
        <begin position="130"/>
        <end position="150"/>
    </location>
</feature>
<keyword evidence="8" id="KW-1185">Reference proteome</keyword>
<dbReference type="Pfam" id="PF07690">
    <property type="entry name" value="MFS_1"/>
    <property type="match status" value="1"/>
</dbReference>
<reference evidence="8" key="2">
    <citation type="submission" date="2015-01" db="EMBL/GenBank/DDBJ databases">
        <title>Evolutionary Origins and Diversification of the Mycorrhizal Mutualists.</title>
        <authorList>
            <consortium name="DOE Joint Genome Institute"/>
            <consortium name="Mycorrhizal Genomics Consortium"/>
            <person name="Kohler A."/>
            <person name="Kuo A."/>
            <person name="Nagy L.G."/>
            <person name="Floudas D."/>
            <person name="Copeland A."/>
            <person name="Barry K.W."/>
            <person name="Cichocki N."/>
            <person name="Veneault-Fourrey C."/>
            <person name="LaButti K."/>
            <person name="Lindquist E.A."/>
            <person name="Lipzen A."/>
            <person name="Lundell T."/>
            <person name="Morin E."/>
            <person name="Murat C."/>
            <person name="Riley R."/>
            <person name="Ohm R."/>
            <person name="Sun H."/>
            <person name="Tunlid A."/>
            <person name="Henrissat B."/>
            <person name="Grigoriev I.V."/>
            <person name="Hibbett D.S."/>
            <person name="Martin F."/>
        </authorList>
    </citation>
    <scope>NUCLEOTIDE SEQUENCE [LARGE SCALE GENOMIC DNA]</scope>
    <source>
        <strain evidence="8">F 1598</strain>
    </source>
</reference>
<keyword evidence="3 5" id="KW-1133">Transmembrane helix</keyword>
<dbReference type="SUPFAM" id="SSF103473">
    <property type="entry name" value="MFS general substrate transporter"/>
    <property type="match status" value="1"/>
</dbReference>
<dbReference type="OrthoDB" id="6770063at2759"/>
<dbReference type="PROSITE" id="PS00216">
    <property type="entry name" value="SUGAR_TRANSPORT_1"/>
    <property type="match status" value="1"/>
</dbReference>
<dbReference type="PANTHER" id="PTHR23502:SF60">
    <property type="entry name" value="MAJOR FACILITATOR SUPERFAMILY (MFS) PROFILE DOMAIN-CONTAINING PROTEIN-RELATED"/>
    <property type="match status" value="1"/>
</dbReference>
<comment type="subcellular location">
    <subcellularLocation>
        <location evidence="1">Membrane</location>
        <topology evidence="1">Multi-pass membrane protein</topology>
    </subcellularLocation>
</comment>
<feature type="domain" description="Major facilitator superfamily (MFS) profile" evidence="6">
    <location>
        <begin position="38"/>
        <end position="465"/>
    </location>
</feature>
<evidence type="ECO:0000256" key="5">
    <source>
        <dbReference type="SAM" id="Phobius"/>
    </source>
</evidence>
<accession>A0A0C3BV88</accession>
<feature type="transmembrane region" description="Helical" evidence="5">
    <location>
        <begin position="403"/>
        <end position="428"/>
    </location>
</feature>
<evidence type="ECO:0000256" key="4">
    <source>
        <dbReference type="ARBA" id="ARBA00023136"/>
    </source>
</evidence>
<feature type="transmembrane region" description="Helical" evidence="5">
    <location>
        <begin position="191"/>
        <end position="213"/>
    </location>
</feature>
<dbReference type="InParanoid" id="A0A0C3BV88"/>
<evidence type="ECO:0000256" key="1">
    <source>
        <dbReference type="ARBA" id="ARBA00004141"/>
    </source>
</evidence>
<reference evidence="7 8" key="1">
    <citation type="submission" date="2014-04" db="EMBL/GenBank/DDBJ databases">
        <authorList>
            <consortium name="DOE Joint Genome Institute"/>
            <person name="Kuo A."/>
            <person name="Tarkka M."/>
            <person name="Buscot F."/>
            <person name="Kohler A."/>
            <person name="Nagy L.G."/>
            <person name="Floudas D."/>
            <person name="Copeland A."/>
            <person name="Barry K.W."/>
            <person name="Cichocki N."/>
            <person name="Veneault-Fourrey C."/>
            <person name="LaButti K."/>
            <person name="Lindquist E.A."/>
            <person name="Lipzen A."/>
            <person name="Lundell T."/>
            <person name="Morin E."/>
            <person name="Murat C."/>
            <person name="Sun H."/>
            <person name="Tunlid A."/>
            <person name="Henrissat B."/>
            <person name="Grigoriev I.V."/>
            <person name="Hibbett D.S."/>
            <person name="Martin F."/>
            <person name="Nordberg H.P."/>
            <person name="Cantor M.N."/>
            <person name="Hua S.X."/>
        </authorList>
    </citation>
    <scope>NUCLEOTIDE SEQUENCE [LARGE SCALE GENOMIC DNA]</scope>
    <source>
        <strain evidence="7 8">F 1598</strain>
    </source>
</reference>